<keyword evidence="5 7" id="KW-0472">Membrane</keyword>
<name>A0A6F9DWQ7_9ASCI</name>
<dbReference type="InterPro" id="IPR008952">
    <property type="entry name" value="Tetraspanin_EC2_sf"/>
</dbReference>
<evidence type="ECO:0000256" key="1">
    <source>
        <dbReference type="ARBA" id="ARBA00004141"/>
    </source>
</evidence>
<keyword evidence="3 7" id="KW-0812">Transmembrane</keyword>
<dbReference type="GO" id="GO:0005886">
    <property type="term" value="C:plasma membrane"/>
    <property type="evidence" value="ECO:0007669"/>
    <property type="project" value="TreeGrafter"/>
</dbReference>
<gene>
    <name evidence="8" type="primary">Tspan3</name>
</gene>
<dbReference type="SUPFAM" id="SSF48652">
    <property type="entry name" value="Tetraspanin"/>
    <property type="match status" value="1"/>
</dbReference>
<sequence>MGFCSASLKCLLFVMNFFFWAAAAFMMYAGIEFINSKDGGFAQVSARPAIILITSASVLILGGLIGCLGAICEKKTCLGLYLVFLVSVLIVQASISGILLVNRKSTKSSFDSFLKDQFHQYGNNTVPDSNSTDDVYFNATSFVDLIQSDVECCGYHNYTDWFDLPWGGKGNVVPTSCCNTTMNVNCTGATDKEHLKFIYTQGCKEPLNKAFKFAFDFMAYAALGLAIFIFIGTLIVIGFLCKNKDQAFGYSQMDPQYTDA</sequence>
<evidence type="ECO:0000256" key="5">
    <source>
        <dbReference type="ARBA" id="ARBA00023136"/>
    </source>
</evidence>
<feature type="disulfide bond" evidence="6">
    <location>
        <begin position="153"/>
        <end position="177"/>
    </location>
</feature>
<evidence type="ECO:0000313" key="8">
    <source>
        <dbReference type="EMBL" id="CAB3267305.1"/>
    </source>
</evidence>
<dbReference type="PANTHER" id="PTHR19282">
    <property type="entry name" value="TETRASPANIN"/>
    <property type="match status" value="1"/>
</dbReference>
<feature type="transmembrane region" description="Helical" evidence="7">
    <location>
        <begin position="12"/>
        <end position="29"/>
    </location>
</feature>
<evidence type="ECO:0000256" key="3">
    <source>
        <dbReference type="ARBA" id="ARBA00022692"/>
    </source>
</evidence>
<accession>A0A6F9DWQ7</accession>
<comment type="subcellular location">
    <subcellularLocation>
        <location evidence="1 7">Membrane</location>
        <topology evidence="1 7">Multi-pass membrane protein</topology>
    </subcellularLocation>
</comment>
<protein>
    <recommendedName>
        <fullName evidence="7">Tetraspanin</fullName>
    </recommendedName>
</protein>
<dbReference type="Gene3D" id="1.10.1450.10">
    <property type="entry name" value="Tetraspanin"/>
    <property type="match status" value="1"/>
</dbReference>
<keyword evidence="6" id="KW-1015">Disulfide bond</keyword>
<dbReference type="PIRSF" id="PIRSF002419">
    <property type="entry name" value="Tetraspanin"/>
    <property type="match status" value="1"/>
</dbReference>
<evidence type="ECO:0000256" key="7">
    <source>
        <dbReference type="RuleBase" id="RU361218"/>
    </source>
</evidence>
<proteinExistence type="evidence at transcript level"/>
<evidence type="ECO:0000256" key="2">
    <source>
        <dbReference type="ARBA" id="ARBA00006840"/>
    </source>
</evidence>
<organism evidence="8">
    <name type="scientific">Phallusia mammillata</name>
    <dbReference type="NCBI Taxonomy" id="59560"/>
    <lineage>
        <taxon>Eukaryota</taxon>
        <taxon>Metazoa</taxon>
        <taxon>Chordata</taxon>
        <taxon>Tunicata</taxon>
        <taxon>Ascidiacea</taxon>
        <taxon>Phlebobranchia</taxon>
        <taxon>Ascidiidae</taxon>
        <taxon>Phallusia</taxon>
    </lineage>
</organism>
<dbReference type="PRINTS" id="PR00259">
    <property type="entry name" value="TMFOUR"/>
</dbReference>
<reference evidence="8" key="1">
    <citation type="submission" date="2020-04" db="EMBL/GenBank/DDBJ databases">
        <authorList>
            <person name="Neveu A P."/>
        </authorList>
    </citation>
    <scope>NUCLEOTIDE SEQUENCE</scope>
    <source>
        <tissue evidence="8">Whole embryo</tissue>
    </source>
</reference>
<feature type="transmembrane region" description="Helical" evidence="7">
    <location>
        <begin position="217"/>
        <end position="241"/>
    </location>
</feature>
<feature type="transmembrane region" description="Helical" evidence="7">
    <location>
        <begin position="49"/>
        <end position="71"/>
    </location>
</feature>
<feature type="transmembrane region" description="Helical" evidence="7">
    <location>
        <begin position="78"/>
        <end position="101"/>
    </location>
</feature>
<dbReference type="InterPro" id="IPR000301">
    <property type="entry name" value="Tetraspanin_animals"/>
</dbReference>
<keyword evidence="4 7" id="KW-1133">Transmembrane helix</keyword>
<evidence type="ECO:0000256" key="6">
    <source>
        <dbReference type="PIRSR" id="PIRSR002419-1"/>
    </source>
</evidence>
<dbReference type="InterPro" id="IPR018499">
    <property type="entry name" value="Tetraspanin/Peripherin"/>
</dbReference>
<dbReference type="PANTHER" id="PTHR19282:SF519">
    <property type="entry name" value="TETRASPANIN"/>
    <property type="match status" value="1"/>
</dbReference>
<dbReference type="EMBL" id="LR791443">
    <property type="protein sequence ID" value="CAB3267305.1"/>
    <property type="molecule type" value="mRNA"/>
</dbReference>
<dbReference type="AlphaFoldDB" id="A0A6F9DWQ7"/>
<dbReference type="Pfam" id="PF00335">
    <property type="entry name" value="Tetraspanin"/>
    <property type="match status" value="1"/>
</dbReference>
<comment type="similarity">
    <text evidence="2 7">Belongs to the tetraspanin (TM4SF) family.</text>
</comment>
<evidence type="ECO:0000256" key="4">
    <source>
        <dbReference type="ARBA" id="ARBA00022989"/>
    </source>
</evidence>